<protein>
    <submittedName>
        <fullName evidence="4">DNA-binding protein, histone-like, putative</fullName>
    </submittedName>
</protein>
<feature type="compositionally biased region" description="Basic and acidic residues" evidence="2">
    <location>
        <begin position="11"/>
        <end position="21"/>
    </location>
</feature>
<evidence type="ECO:0000259" key="3">
    <source>
        <dbReference type="Pfam" id="PF18291"/>
    </source>
</evidence>
<dbReference type="Proteomes" id="UP000184509">
    <property type="component" value="Unassembled WGS sequence"/>
</dbReference>
<keyword evidence="1 4" id="KW-0238">DNA-binding</keyword>
<dbReference type="AlphaFoldDB" id="A0A1M5BFF7"/>
<evidence type="ECO:0000313" key="5">
    <source>
        <dbReference type="Proteomes" id="UP000184509"/>
    </source>
</evidence>
<evidence type="ECO:0000256" key="1">
    <source>
        <dbReference type="ARBA" id="ARBA00023125"/>
    </source>
</evidence>
<dbReference type="STRING" id="1297750.SAMN05444405_10893"/>
<dbReference type="InterPro" id="IPR010992">
    <property type="entry name" value="IHF-like_DNA-bd_dom_sf"/>
</dbReference>
<sequence length="145" mass="15721">MSVKYSVVERGNPRRSSDPKKFYAQAQGSGEMDFDSMCEDISNRCTATKADISASISGALITIQQSLRKGEVVRFGEFGSFQVGLRSRGADTQKEFNVGFIKGARITFRPGKLLTNMLKTLEYSQVAKLPVKVTNGGNEVGTVAG</sequence>
<feature type="domain" description="HU" evidence="3">
    <location>
        <begin position="1"/>
        <end position="122"/>
    </location>
</feature>
<proteinExistence type="predicted"/>
<dbReference type="Pfam" id="PF18291">
    <property type="entry name" value="HU-HIG"/>
    <property type="match status" value="1"/>
</dbReference>
<keyword evidence="5" id="KW-1185">Reference proteome</keyword>
<dbReference type="GO" id="GO:0003677">
    <property type="term" value="F:DNA binding"/>
    <property type="evidence" value="ECO:0007669"/>
    <property type="project" value="UniProtKB-KW"/>
</dbReference>
<dbReference type="Gene3D" id="4.10.520.10">
    <property type="entry name" value="IHF-like DNA-binding proteins"/>
    <property type="match status" value="1"/>
</dbReference>
<dbReference type="InterPro" id="IPR041607">
    <property type="entry name" value="HU-HIG"/>
</dbReference>
<gene>
    <name evidence="4" type="ORF">SAMN05444405_10893</name>
</gene>
<feature type="region of interest" description="Disordered" evidence="2">
    <location>
        <begin position="1"/>
        <end position="22"/>
    </location>
</feature>
<evidence type="ECO:0000313" key="4">
    <source>
        <dbReference type="EMBL" id="SHF41140.1"/>
    </source>
</evidence>
<evidence type="ECO:0000256" key="2">
    <source>
        <dbReference type="SAM" id="MobiDB-lite"/>
    </source>
</evidence>
<dbReference type="InterPro" id="IPR005902">
    <property type="entry name" value="HU_DNA-bd_put"/>
</dbReference>
<accession>A0A1M5BFF7</accession>
<reference evidence="5" key="1">
    <citation type="submission" date="2016-11" db="EMBL/GenBank/DDBJ databases">
        <authorList>
            <person name="Varghese N."/>
            <person name="Submissions S."/>
        </authorList>
    </citation>
    <scope>NUCLEOTIDE SEQUENCE [LARGE SCALE GENOMIC DNA]</scope>
    <source>
        <strain evidence="5">DSM 26991</strain>
    </source>
</reference>
<dbReference type="RefSeq" id="WP_073401383.1">
    <property type="nucleotide sequence ID" value="NZ_FQTV01000008.1"/>
</dbReference>
<organism evidence="4 5">
    <name type="scientific">Bacteroides luti</name>
    <dbReference type="NCBI Taxonomy" id="1297750"/>
    <lineage>
        <taxon>Bacteria</taxon>
        <taxon>Pseudomonadati</taxon>
        <taxon>Bacteroidota</taxon>
        <taxon>Bacteroidia</taxon>
        <taxon>Bacteroidales</taxon>
        <taxon>Bacteroidaceae</taxon>
        <taxon>Bacteroides</taxon>
    </lineage>
</organism>
<name>A0A1M5BFF7_9BACE</name>
<dbReference type="SUPFAM" id="SSF47729">
    <property type="entry name" value="IHF-like DNA-binding proteins"/>
    <property type="match status" value="1"/>
</dbReference>
<dbReference type="NCBIfam" id="TIGR01201">
    <property type="entry name" value="HU_rel"/>
    <property type="match status" value="1"/>
</dbReference>
<dbReference type="OrthoDB" id="1096803at2"/>
<dbReference type="EMBL" id="FQTV01000008">
    <property type="protein sequence ID" value="SHF41140.1"/>
    <property type="molecule type" value="Genomic_DNA"/>
</dbReference>